<protein>
    <submittedName>
        <fullName evidence="4">Uncharacterized protein</fullName>
    </submittedName>
</protein>
<dbReference type="AlphaFoldDB" id="A0A1A5ZTM8"/>
<reference evidence="4" key="1">
    <citation type="submission" date="2013-07" db="EMBL/GenBank/DDBJ databases">
        <title>The Genome Sequence of Cryptococcus dejecticola CBS10117.</title>
        <authorList>
            <consortium name="The Broad Institute Genome Sequencing Platform"/>
            <person name="Cuomo C."/>
            <person name="Litvintseva A."/>
            <person name="Chen Y."/>
            <person name="Heitman J."/>
            <person name="Sun S."/>
            <person name="Springer D."/>
            <person name="Dromer F."/>
            <person name="Young S.K."/>
            <person name="Zeng Q."/>
            <person name="Gargeya S."/>
            <person name="Fitzgerald M."/>
            <person name="Abouelleil A."/>
            <person name="Alvarado L."/>
            <person name="Berlin A.M."/>
            <person name="Chapman S.B."/>
            <person name="Dewar J."/>
            <person name="Goldberg J."/>
            <person name="Griggs A."/>
            <person name="Gujja S."/>
            <person name="Hansen M."/>
            <person name="Howarth C."/>
            <person name="Imamovic A."/>
            <person name="Larimer J."/>
            <person name="McCowan C."/>
            <person name="Murphy C."/>
            <person name="Pearson M."/>
            <person name="Priest M."/>
            <person name="Roberts A."/>
            <person name="Saif S."/>
            <person name="Shea T."/>
            <person name="Sykes S."/>
            <person name="Wortman J."/>
            <person name="Nusbaum C."/>
            <person name="Birren B."/>
        </authorList>
    </citation>
    <scope>NUCLEOTIDE SEQUENCE [LARGE SCALE GENOMIC DNA]</scope>
    <source>
        <strain evidence="4">CBS 10117</strain>
    </source>
</reference>
<evidence type="ECO:0000313" key="6">
    <source>
        <dbReference type="Proteomes" id="UP000078595"/>
    </source>
</evidence>
<dbReference type="GeneID" id="28972258"/>
<dbReference type="VEuPathDB" id="FungiDB:I303_08559"/>
<organism evidence="4">
    <name type="scientific">Kwoniella dejecticola CBS 10117</name>
    <dbReference type="NCBI Taxonomy" id="1296121"/>
    <lineage>
        <taxon>Eukaryota</taxon>
        <taxon>Fungi</taxon>
        <taxon>Dikarya</taxon>
        <taxon>Basidiomycota</taxon>
        <taxon>Agaricomycotina</taxon>
        <taxon>Tremellomycetes</taxon>
        <taxon>Tremellales</taxon>
        <taxon>Cryptococcaceae</taxon>
        <taxon>Kwoniella</taxon>
    </lineage>
</organism>
<dbReference type="EMBL" id="KI894038">
    <property type="protein sequence ID" value="OBR81174.1"/>
    <property type="molecule type" value="Genomic_DNA"/>
</dbReference>
<feature type="compositionally biased region" description="Low complexity" evidence="1">
    <location>
        <begin position="202"/>
        <end position="213"/>
    </location>
</feature>
<sequence>MLFNTILLFCLPPCLAALQAYPTSDSFFTTIPTPTSDATESATASPALPLNYAALPSPTRTATAAPLLIERCEGEGECTDFGSSETTLQASFVTSTIVQTTSVPCYITTYITDSQTITETVYSTEIITSTLTKEGTVFIIRYSPTPVLMSTAITSVMEITNTIWSYWLTSSGETWESTSSGGETIYGGGSSAHTEDNGNDNGWSSPLSSTSLSGWGTTSNGGWGDGGMSSGTATGTAWTHISNNNNNNAVYPTSSITASGWGTTTMGTNGVTANNGLANWNSGSKKMSPGWEMRITIFIACAFVLAWELCHFFVHV</sequence>
<reference evidence="5" key="2">
    <citation type="submission" date="2013-07" db="EMBL/GenBank/DDBJ databases">
        <authorList>
            <consortium name="The Broad Institute Genome Sequencing Platform"/>
            <person name="Cuomo C."/>
            <person name="Litvintseva A."/>
            <person name="Chen Y."/>
            <person name="Heitman J."/>
            <person name="Sun S."/>
            <person name="Springer D."/>
            <person name="Dromer F."/>
            <person name="Young S.K."/>
            <person name="Zeng Q."/>
            <person name="Gargeya S."/>
            <person name="Fitzgerald M."/>
            <person name="Abouelleil A."/>
            <person name="Alvarado L."/>
            <person name="Berlin A.M."/>
            <person name="Chapman S.B."/>
            <person name="Dewar J."/>
            <person name="Goldberg J."/>
            <person name="Griggs A."/>
            <person name="Gujja S."/>
            <person name="Hansen M."/>
            <person name="Howarth C."/>
            <person name="Imamovic A."/>
            <person name="Larimer J."/>
            <person name="McCowan C."/>
            <person name="Murphy C."/>
            <person name="Pearson M."/>
            <person name="Priest M."/>
            <person name="Roberts A."/>
            <person name="Saif S."/>
            <person name="Shea T."/>
            <person name="Sykes S."/>
            <person name="Wortman J."/>
            <person name="Nusbaum C."/>
            <person name="Birren B."/>
        </authorList>
    </citation>
    <scope>NUCLEOTIDE SEQUENCE</scope>
    <source>
        <strain evidence="5">CBS 10117</strain>
    </source>
</reference>
<name>A0A1A5ZTM8_9TREE</name>
<dbReference type="OrthoDB" id="2565116at2759"/>
<keyword evidence="6" id="KW-1185">Reference proteome</keyword>
<dbReference type="KEGG" id="kdj:28972258"/>
<keyword evidence="2" id="KW-1133">Transmembrane helix</keyword>
<dbReference type="Proteomes" id="UP000078595">
    <property type="component" value="Chromosome 8"/>
</dbReference>
<keyword evidence="2" id="KW-0812">Transmembrane</keyword>
<proteinExistence type="predicted"/>
<feature type="transmembrane region" description="Helical" evidence="2">
    <location>
        <begin position="295"/>
        <end position="314"/>
    </location>
</feature>
<accession>A0A1A5ZTM8</accession>
<reference evidence="5" key="3">
    <citation type="submission" date="2024-02" db="EMBL/GenBank/DDBJ databases">
        <title>Comparative genomics of Cryptococcus and Kwoniella reveals pathogenesis evolution and contrasting modes of karyotype evolution via chromosome fusion or intercentromeric recombination.</title>
        <authorList>
            <person name="Coelho M.A."/>
            <person name="David-Palma M."/>
            <person name="Shea T."/>
            <person name="Bowers K."/>
            <person name="McGinley-Smith S."/>
            <person name="Mohammad A.W."/>
            <person name="Gnirke A."/>
            <person name="Yurkov A.M."/>
            <person name="Nowrousian M."/>
            <person name="Sun S."/>
            <person name="Cuomo C.A."/>
            <person name="Heitman J."/>
        </authorList>
    </citation>
    <scope>NUCLEOTIDE SEQUENCE</scope>
    <source>
        <strain evidence="5">CBS 10117</strain>
    </source>
</reference>
<feature type="region of interest" description="Disordered" evidence="1">
    <location>
        <begin position="178"/>
        <end position="213"/>
    </location>
</feature>
<evidence type="ECO:0000313" key="5">
    <source>
        <dbReference type="EMBL" id="WWC64191.1"/>
    </source>
</evidence>
<evidence type="ECO:0000313" key="4">
    <source>
        <dbReference type="EMBL" id="OBR81174.1"/>
    </source>
</evidence>
<evidence type="ECO:0000256" key="1">
    <source>
        <dbReference type="SAM" id="MobiDB-lite"/>
    </source>
</evidence>
<dbReference type="RefSeq" id="XP_018259016.1">
    <property type="nucleotide sequence ID" value="XM_018411815.1"/>
</dbReference>
<keyword evidence="2" id="KW-0472">Membrane</keyword>
<evidence type="ECO:0000256" key="3">
    <source>
        <dbReference type="SAM" id="SignalP"/>
    </source>
</evidence>
<feature type="chain" id="PRO_5008341835" evidence="3">
    <location>
        <begin position="17"/>
        <end position="316"/>
    </location>
</feature>
<evidence type="ECO:0000256" key="2">
    <source>
        <dbReference type="SAM" id="Phobius"/>
    </source>
</evidence>
<gene>
    <name evidence="4" type="ORF">I303_08559</name>
    <name evidence="5" type="ORF">I303_106799</name>
</gene>
<keyword evidence="3" id="KW-0732">Signal</keyword>
<dbReference type="EMBL" id="CP144537">
    <property type="protein sequence ID" value="WWC64191.1"/>
    <property type="molecule type" value="Genomic_DNA"/>
</dbReference>
<feature type="signal peptide" evidence="3">
    <location>
        <begin position="1"/>
        <end position="16"/>
    </location>
</feature>